<evidence type="ECO:0008006" key="4">
    <source>
        <dbReference type="Google" id="ProtNLM"/>
    </source>
</evidence>
<feature type="non-terminal residue" evidence="2">
    <location>
        <position position="1"/>
    </location>
</feature>
<evidence type="ECO:0000313" key="3">
    <source>
        <dbReference type="Proteomes" id="UP001175226"/>
    </source>
</evidence>
<organism evidence="2 3">
    <name type="scientific">Armillaria borealis</name>
    <dbReference type="NCBI Taxonomy" id="47425"/>
    <lineage>
        <taxon>Eukaryota</taxon>
        <taxon>Fungi</taxon>
        <taxon>Dikarya</taxon>
        <taxon>Basidiomycota</taxon>
        <taxon>Agaricomycotina</taxon>
        <taxon>Agaricomycetes</taxon>
        <taxon>Agaricomycetidae</taxon>
        <taxon>Agaricales</taxon>
        <taxon>Marasmiineae</taxon>
        <taxon>Physalacriaceae</taxon>
        <taxon>Armillaria</taxon>
    </lineage>
</organism>
<dbReference type="Gene3D" id="1.20.1280.50">
    <property type="match status" value="1"/>
</dbReference>
<evidence type="ECO:0000313" key="2">
    <source>
        <dbReference type="EMBL" id="KAK0434884.1"/>
    </source>
</evidence>
<dbReference type="EMBL" id="JAUEPT010000067">
    <property type="protein sequence ID" value="KAK0434884.1"/>
    <property type="molecule type" value="Genomic_DNA"/>
</dbReference>
<accession>A0AA39MIF3</accession>
<feature type="coiled-coil region" evidence="1">
    <location>
        <begin position="37"/>
        <end position="64"/>
    </location>
</feature>
<gene>
    <name evidence="2" type="ORF">EV421DRAFT_1717141</name>
</gene>
<comment type="caution">
    <text evidence="2">The sequence shown here is derived from an EMBL/GenBank/DDBJ whole genome shotgun (WGS) entry which is preliminary data.</text>
</comment>
<proteinExistence type="predicted"/>
<protein>
    <recommendedName>
        <fullName evidence="4">F-box domain-containing protein</fullName>
    </recommendedName>
</protein>
<keyword evidence="1" id="KW-0175">Coiled coil</keyword>
<dbReference type="Proteomes" id="UP001175226">
    <property type="component" value="Unassembled WGS sequence"/>
</dbReference>
<sequence>MAIIASPFHKLLTSNDCPTEEDVQNITRFCAGPAERIRDLDVEIADLQERFNSLISNARSLQSQLRHLAILSPIRRLPTELLQEIFLRCIDDKPFRDICPEGGYASEAPVIFGRVCSRWRTVSFSTPSLW</sequence>
<evidence type="ECO:0000256" key="1">
    <source>
        <dbReference type="SAM" id="Coils"/>
    </source>
</evidence>
<name>A0AA39MIF3_9AGAR</name>
<keyword evidence="3" id="KW-1185">Reference proteome</keyword>
<dbReference type="AlphaFoldDB" id="A0AA39MIF3"/>
<reference evidence="2" key="1">
    <citation type="submission" date="2023-06" db="EMBL/GenBank/DDBJ databases">
        <authorList>
            <consortium name="Lawrence Berkeley National Laboratory"/>
            <person name="Ahrendt S."/>
            <person name="Sahu N."/>
            <person name="Indic B."/>
            <person name="Wong-Bajracharya J."/>
            <person name="Merenyi Z."/>
            <person name="Ke H.-M."/>
            <person name="Monk M."/>
            <person name="Kocsube S."/>
            <person name="Drula E."/>
            <person name="Lipzen A."/>
            <person name="Balint B."/>
            <person name="Henrissat B."/>
            <person name="Andreopoulos B."/>
            <person name="Martin F.M."/>
            <person name="Harder C.B."/>
            <person name="Rigling D."/>
            <person name="Ford K.L."/>
            <person name="Foster G.D."/>
            <person name="Pangilinan J."/>
            <person name="Papanicolaou A."/>
            <person name="Barry K."/>
            <person name="LaButti K."/>
            <person name="Viragh M."/>
            <person name="Koriabine M."/>
            <person name="Yan M."/>
            <person name="Riley R."/>
            <person name="Champramary S."/>
            <person name="Plett K.L."/>
            <person name="Tsai I.J."/>
            <person name="Slot J."/>
            <person name="Sipos G."/>
            <person name="Plett J."/>
            <person name="Nagy L.G."/>
            <person name="Grigoriev I.V."/>
        </authorList>
    </citation>
    <scope>NUCLEOTIDE SEQUENCE</scope>
    <source>
        <strain evidence="2">FPL87.14</strain>
    </source>
</reference>